<dbReference type="PANTHER" id="PTHR43130:SF3">
    <property type="entry name" value="HTH-TYPE TRANSCRIPTIONAL REGULATOR RV1931C"/>
    <property type="match status" value="1"/>
</dbReference>
<accession>A0ABV8XL53</accession>
<dbReference type="PANTHER" id="PTHR43130">
    <property type="entry name" value="ARAC-FAMILY TRANSCRIPTIONAL REGULATOR"/>
    <property type="match status" value="1"/>
</dbReference>
<dbReference type="SUPFAM" id="SSF52317">
    <property type="entry name" value="Class I glutamine amidotransferase-like"/>
    <property type="match status" value="1"/>
</dbReference>
<proteinExistence type="predicted"/>
<sequence length="194" mass="19539">MSDSAPEAALYEGPVVAIPVYAGVSELELGLMLTVCRLCAGDPNGARTVNRSRASIVTAGGLVTTPQVLYAAMPEPAALLVPGGPGAAKAARDPLSRAFLAAHAHLPTGAAGRGLLLLGEAGTLKDREVGGPEDLTDTLWGYGPAQVRAADTVTDHQLTTSPGGLRALETALAVAAALWGQDAAAAADQRIRAG</sequence>
<reference evidence="2" key="1">
    <citation type="journal article" date="2019" name="Int. J. Syst. Evol. Microbiol.">
        <title>The Global Catalogue of Microorganisms (GCM) 10K type strain sequencing project: providing services to taxonomists for standard genome sequencing and annotation.</title>
        <authorList>
            <consortium name="The Broad Institute Genomics Platform"/>
            <consortium name="The Broad Institute Genome Sequencing Center for Infectious Disease"/>
            <person name="Wu L."/>
            <person name="Ma J."/>
        </authorList>
    </citation>
    <scope>NUCLEOTIDE SEQUENCE [LARGE SCALE GENOMIC DNA]</scope>
    <source>
        <strain evidence="2">CCUG 56029</strain>
    </source>
</reference>
<comment type="caution">
    <text evidence="1">The sequence shown here is derived from an EMBL/GenBank/DDBJ whole genome shotgun (WGS) entry which is preliminary data.</text>
</comment>
<organism evidence="1 2">
    <name type="scientific">Deinococcus navajonensis</name>
    <dbReference type="NCBI Taxonomy" id="309884"/>
    <lineage>
        <taxon>Bacteria</taxon>
        <taxon>Thermotogati</taxon>
        <taxon>Deinococcota</taxon>
        <taxon>Deinococci</taxon>
        <taxon>Deinococcales</taxon>
        <taxon>Deinococcaceae</taxon>
        <taxon>Deinococcus</taxon>
    </lineage>
</organism>
<dbReference type="RefSeq" id="WP_380037010.1">
    <property type="nucleotide sequence ID" value="NZ_JBHSEH010000005.1"/>
</dbReference>
<dbReference type="EMBL" id="JBHSEH010000005">
    <property type="protein sequence ID" value="MFC4425531.1"/>
    <property type="molecule type" value="Genomic_DNA"/>
</dbReference>
<name>A0ABV8XL53_9DEIO</name>
<evidence type="ECO:0000313" key="2">
    <source>
        <dbReference type="Proteomes" id="UP001595998"/>
    </source>
</evidence>
<dbReference type="Gene3D" id="3.40.50.880">
    <property type="match status" value="1"/>
</dbReference>
<keyword evidence="2" id="KW-1185">Reference proteome</keyword>
<dbReference type="Proteomes" id="UP001595998">
    <property type="component" value="Unassembled WGS sequence"/>
</dbReference>
<dbReference type="InterPro" id="IPR052158">
    <property type="entry name" value="INH-QAR"/>
</dbReference>
<protein>
    <submittedName>
        <fullName evidence="1">Transcriptional regulator</fullName>
    </submittedName>
</protein>
<dbReference type="InterPro" id="IPR029062">
    <property type="entry name" value="Class_I_gatase-like"/>
</dbReference>
<evidence type="ECO:0000313" key="1">
    <source>
        <dbReference type="EMBL" id="MFC4425531.1"/>
    </source>
</evidence>
<gene>
    <name evidence="1" type="ORF">ACFOZ9_04845</name>
</gene>